<name>A0A6V8SA65_9CLOT</name>
<dbReference type="AlphaFoldDB" id="A0A6V8SA65"/>
<dbReference type="EMBL" id="BLZR01000001">
    <property type="protein sequence ID" value="GFP74154.1"/>
    <property type="molecule type" value="Genomic_DNA"/>
</dbReference>
<sequence length="34" mass="3870">MAVLRQDITLHREVLEKFCEIAGKKEIKVSTGLI</sequence>
<evidence type="ECO:0000313" key="1">
    <source>
        <dbReference type="EMBL" id="GFP74154.1"/>
    </source>
</evidence>
<keyword evidence="2" id="KW-1185">Reference proteome</keyword>
<evidence type="ECO:0000313" key="2">
    <source>
        <dbReference type="Proteomes" id="UP000580568"/>
    </source>
</evidence>
<dbReference type="Proteomes" id="UP000580568">
    <property type="component" value="Unassembled WGS sequence"/>
</dbReference>
<proteinExistence type="predicted"/>
<protein>
    <submittedName>
        <fullName evidence="1">Uncharacterized protein</fullName>
    </submittedName>
</protein>
<comment type="caution">
    <text evidence="1">The sequence shown here is derived from an EMBL/GenBank/DDBJ whole genome shotgun (WGS) entry which is preliminary data.</text>
</comment>
<accession>A0A6V8SA65</accession>
<organism evidence="1 2">
    <name type="scientific">Clostridium fungisolvens</name>
    <dbReference type="NCBI Taxonomy" id="1604897"/>
    <lineage>
        <taxon>Bacteria</taxon>
        <taxon>Bacillati</taxon>
        <taxon>Bacillota</taxon>
        <taxon>Clostridia</taxon>
        <taxon>Eubacteriales</taxon>
        <taxon>Clostridiaceae</taxon>
        <taxon>Clostridium</taxon>
    </lineage>
</organism>
<gene>
    <name evidence="1" type="ORF">bsdtw1_00199</name>
</gene>
<reference evidence="1 2" key="1">
    <citation type="submission" date="2020-07" db="EMBL/GenBank/DDBJ databases">
        <title>A new beta-1,3-glucan-decomposing anaerobic bacterium isolated from anoxic soil subjected to biological soil disinfestation.</title>
        <authorList>
            <person name="Ueki A."/>
            <person name="Tonouchi A."/>
        </authorList>
    </citation>
    <scope>NUCLEOTIDE SEQUENCE [LARGE SCALE GENOMIC DNA]</scope>
    <source>
        <strain evidence="1 2">TW1</strain>
    </source>
</reference>